<evidence type="ECO:0000256" key="5">
    <source>
        <dbReference type="SAM" id="MobiDB-lite"/>
    </source>
</evidence>
<evidence type="ECO:0000256" key="1">
    <source>
        <dbReference type="ARBA" id="ARBA00022475"/>
    </source>
</evidence>
<keyword evidence="3 6" id="KW-1133">Transmembrane helix</keyword>
<evidence type="ECO:0000256" key="2">
    <source>
        <dbReference type="ARBA" id="ARBA00022692"/>
    </source>
</evidence>
<name>A0A318JJ67_9BURK</name>
<evidence type="ECO:0000313" key="9">
    <source>
        <dbReference type="Proteomes" id="UP000247792"/>
    </source>
</evidence>
<evidence type="ECO:0000313" key="8">
    <source>
        <dbReference type="EMBL" id="PXX40252.1"/>
    </source>
</evidence>
<protein>
    <submittedName>
        <fullName evidence="8">Putative integral membrane protein</fullName>
    </submittedName>
</protein>
<organism evidence="8 9">
    <name type="scientific">Undibacterium pigrum</name>
    <dbReference type="NCBI Taxonomy" id="401470"/>
    <lineage>
        <taxon>Bacteria</taxon>
        <taxon>Pseudomonadati</taxon>
        <taxon>Pseudomonadota</taxon>
        <taxon>Betaproteobacteria</taxon>
        <taxon>Burkholderiales</taxon>
        <taxon>Oxalobacteraceae</taxon>
        <taxon>Undibacterium</taxon>
    </lineage>
</organism>
<feature type="transmembrane region" description="Helical" evidence="6">
    <location>
        <begin position="38"/>
        <end position="65"/>
    </location>
</feature>
<evidence type="ECO:0000256" key="6">
    <source>
        <dbReference type="SAM" id="Phobius"/>
    </source>
</evidence>
<evidence type="ECO:0000256" key="4">
    <source>
        <dbReference type="ARBA" id="ARBA00023136"/>
    </source>
</evidence>
<keyword evidence="9" id="KW-1185">Reference proteome</keyword>
<feature type="compositionally biased region" description="Polar residues" evidence="5">
    <location>
        <begin position="90"/>
        <end position="104"/>
    </location>
</feature>
<dbReference type="Pfam" id="PF06305">
    <property type="entry name" value="LapA_dom"/>
    <property type="match status" value="1"/>
</dbReference>
<evidence type="ECO:0000259" key="7">
    <source>
        <dbReference type="Pfam" id="PF06305"/>
    </source>
</evidence>
<keyword evidence="1" id="KW-1003">Cell membrane</keyword>
<dbReference type="InterPro" id="IPR010445">
    <property type="entry name" value="LapA_dom"/>
</dbReference>
<comment type="caution">
    <text evidence="8">The sequence shown here is derived from an EMBL/GenBank/DDBJ whole genome shotgun (WGS) entry which is preliminary data.</text>
</comment>
<dbReference type="Proteomes" id="UP000247792">
    <property type="component" value="Unassembled WGS sequence"/>
</dbReference>
<dbReference type="RefSeq" id="WP_110256993.1">
    <property type="nucleotide sequence ID" value="NZ_QJKB01000008.1"/>
</dbReference>
<feature type="region of interest" description="Disordered" evidence="5">
    <location>
        <begin position="82"/>
        <end position="104"/>
    </location>
</feature>
<keyword evidence="4 6" id="KW-0472">Membrane</keyword>
<reference evidence="8 9" key="1">
    <citation type="submission" date="2018-05" db="EMBL/GenBank/DDBJ databases">
        <title>Genomic Encyclopedia of Type Strains, Phase IV (KMG-IV): sequencing the most valuable type-strain genomes for metagenomic binning, comparative biology and taxonomic classification.</title>
        <authorList>
            <person name="Goeker M."/>
        </authorList>
    </citation>
    <scope>NUCLEOTIDE SEQUENCE [LARGE SCALE GENOMIC DNA]</scope>
    <source>
        <strain evidence="8 9">DSM 19792</strain>
    </source>
</reference>
<proteinExistence type="predicted"/>
<feature type="domain" description="Lipopolysaccharide assembly protein A" evidence="7">
    <location>
        <begin position="22"/>
        <end position="85"/>
    </location>
</feature>
<accession>A0A318JJ67</accession>
<dbReference type="OrthoDB" id="9154783at2"/>
<evidence type="ECO:0000256" key="3">
    <source>
        <dbReference type="ARBA" id="ARBA00022989"/>
    </source>
</evidence>
<dbReference type="AlphaFoldDB" id="A0A318JJ67"/>
<dbReference type="GO" id="GO:0005886">
    <property type="term" value="C:plasma membrane"/>
    <property type="evidence" value="ECO:0007669"/>
    <property type="project" value="InterPro"/>
</dbReference>
<sequence length="104" mass="11901">MKYISRLFAIVLFILFFGFALKNDQIVTLQYFWGYQQSAPLVIMLLAFFAGGATLGALAMVPMVFRHRRDLHKHKKTLAEIEKEREAAQRASTQAPQPDSIRNT</sequence>
<keyword evidence="2 6" id="KW-0812">Transmembrane</keyword>
<gene>
    <name evidence="8" type="ORF">DFR42_10886</name>
</gene>
<dbReference type="EMBL" id="QJKB01000008">
    <property type="protein sequence ID" value="PXX40252.1"/>
    <property type="molecule type" value="Genomic_DNA"/>
</dbReference>